<name>A0A2A6DZT2_9BACL</name>
<evidence type="ECO:0000313" key="2">
    <source>
        <dbReference type="EMBL" id="PDO10568.1"/>
    </source>
</evidence>
<keyword evidence="1" id="KW-0472">Membrane</keyword>
<proteinExistence type="predicted"/>
<evidence type="ECO:0000256" key="1">
    <source>
        <dbReference type="SAM" id="Phobius"/>
    </source>
</evidence>
<evidence type="ECO:0000313" key="3">
    <source>
        <dbReference type="Proteomes" id="UP000243688"/>
    </source>
</evidence>
<comment type="caution">
    <text evidence="2">The sequence shown here is derived from an EMBL/GenBank/DDBJ whole genome shotgun (WGS) entry which is preliminary data.</text>
</comment>
<keyword evidence="1" id="KW-0812">Transmembrane</keyword>
<feature type="transmembrane region" description="Helical" evidence="1">
    <location>
        <begin position="55"/>
        <end position="73"/>
    </location>
</feature>
<dbReference type="Proteomes" id="UP000243688">
    <property type="component" value="Unassembled WGS sequence"/>
</dbReference>
<reference evidence="2 3" key="1">
    <citation type="submission" date="2016-12" db="EMBL/GenBank/DDBJ databases">
        <title>Candidatus Reconcilibacillus cellulovorans genome.</title>
        <authorList>
            <person name="Kolinko S."/>
            <person name="Wu Y.-W."/>
            <person name="Tachea F."/>
            <person name="Denzel E."/>
            <person name="Hiras J."/>
            <person name="Baecker N."/>
            <person name="Chan L.J."/>
            <person name="Eichorst S.A."/>
            <person name="Frey D."/>
            <person name="Adams P.D."/>
            <person name="Pray T."/>
            <person name="Tanjore D."/>
            <person name="Petzold C.J."/>
            <person name="Gladden J.M."/>
            <person name="Simmons B.A."/>
            <person name="Singer S.W."/>
        </authorList>
    </citation>
    <scope>NUCLEOTIDE SEQUENCE [LARGE SCALE GENOMIC DNA]</scope>
    <source>
        <strain evidence="2">JTherm</strain>
    </source>
</reference>
<gene>
    <name evidence="2" type="ORF">BLM47_06550</name>
</gene>
<sequence length="89" mass="10154">MERDILAQARRWIGRPVYAVRKDGTVVTGVLHAVKKDRLILSQGKNAKKARTSGIFTPLVLYDLLAIGLYTPFGFGRPFPLVHDGFWWW</sequence>
<dbReference type="EMBL" id="MOXJ01000013">
    <property type="protein sequence ID" value="PDO10568.1"/>
    <property type="molecule type" value="Genomic_DNA"/>
</dbReference>
<organism evidence="2 3">
    <name type="scientific">Candidatus Reconcilbacillus cellulovorans</name>
    <dbReference type="NCBI Taxonomy" id="1906605"/>
    <lineage>
        <taxon>Bacteria</taxon>
        <taxon>Bacillati</taxon>
        <taxon>Bacillota</taxon>
        <taxon>Bacilli</taxon>
        <taxon>Bacillales</taxon>
        <taxon>Paenibacillaceae</taxon>
        <taxon>Candidatus Reconcilbacillus</taxon>
    </lineage>
</organism>
<keyword evidence="1" id="KW-1133">Transmembrane helix</keyword>
<dbReference type="AlphaFoldDB" id="A0A2A6DZT2"/>
<accession>A0A2A6DZT2</accession>
<protein>
    <submittedName>
        <fullName evidence="2">Uncharacterized protein</fullName>
    </submittedName>
</protein>